<sequence>MTGPLTLPRVRLATLPTPLVPAPRLSEAAGVEIWLKRDDLTGLGVGGNKVRGLEYLLGDALARGCDHLVTGGGPASNWAMLAALAARLHGLAATLVCYGDPVPAVGNMALAGVAGATVRFTGEQDRTSVDRVVEEVAAELRAAGACPLALGRGGATPVGALGYATAAVELAGQLAAAGIGPATFWLATGSCGTQGGLHAGVAWQGLGRVVGVTVSRPAPECVERVTALARGAAQLLGVPAPTEPPTILDGHLGPAYGRRSPEGDAAAALVACTEGVFLDPVFAAKAMAGLLVAARRGEVTGPVVFLVSGGAPTLFTTP</sequence>
<dbReference type="SUPFAM" id="SSF53686">
    <property type="entry name" value="Tryptophan synthase beta subunit-like PLP-dependent enzymes"/>
    <property type="match status" value="1"/>
</dbReference>
<dbReference type="PANTHER" id="PTHR43780:SF2">
    <property type="entry name" value="1-AMINOCYCLOPROPANE-1-CARBOXYLATE DEAMINASE-RELATED"/>
    <property type="match status" value="1"/>
</dbReference>
<evidence type="ECO:0000256" key="2">
    <source>
        <dbReference type="ARBA" id="ARBA00008639"/>
    </source>
</evidence>
<dbReference type="Pfam" id="PF00291">
    <property type="entry name" value="PALP"/>
    <property type="match status" value="1"/>
</dbReference>
<gene>
    <name evidence="5" type="ORF">LQ327_05845</name>
</gene>
<dbReference type="RefSeq" id="WP_230730571.1">
    <property type="nucleotide sequence ID" value="NZ_JAJNDB010000001.1"/>
</dbReference>
<accession>A0ABS8P3U0</accession>
<keyword evidence="6" id="KW-1185">Reference proteome</keyword>
<dbReference type="InterPro" id="IPR001926">
    <property type="entry name" value="TrpB-like_PALP"/>
</dbReference>
<comment type="caution">
    <text evidence="5">The sequence shown here is derived from an EMBL/GenBank/DDBJ whole genome shotgun (WGS) entry which is preliminary data.</text>
</comment>
<dbReference type="PANTHER" id="PTHR43780">
    <property type="entry name" value="1-AMINOCYCLOPROPANE-1-CARBOXYLATE DEAMINASE-RELATED"/>
    <property type="match status" value="1"/>
</dbReference>
<dbReference type="Proteomes" id="UP001199469">
    <property type="component" value="Unassembled WGS sequence"/>
</dbReference>
<evidence type="ECO:0000256" key="3">
    <source>
        <dbReference type="ARBA" id="ARBA00022898"/>
    </source>
</evidence>
<dbReference type="InterPro" id="IPR036052">
    <property type="entry name" value="TrpB-like_PALP_sf"/>
</dbReference>
<name>A0ABS8P3U0_9PSEU</name>
<proteinExistence type="inferred from homology"/>
<evidence type="ECO:0000259" key="4">
    <source>
        <dbReference type="Pfam" id="PF00291"/>
    </source>
</evidence>
<comment type="cofactor">
    <cofactor evidence="1">
        <name>pyridoxal 5'-phosphate</name>
        <dbReference type="ChEBI" id="CHEBI:597326"/>
    </cofactor>
</comment>
<dbReference type="EMBL" id="JAJNDB010000001">
    <property type="protein sequence ID" value="MCD2192910.1"/>
    <property type="molecule type" value="Genomic_DNA"/>
</dbReference>
<dbReference type="InterPro" id="IPR027278">
    <property type="entry name" value="ACCD_DCysDesulf"/>
</dbReference>
<protein>
    <submittedName>
        <fullName evidence="5">Pyridoxal-phosphate dependent enzyme</fullName>
    </submittedName>
</protein>
<feature type="domain" description="Tryptophan synthase beta chain-like PALP" evidence="4">
    <location>
        <begin position="11"/>
        <end position="309"/>
    </location>
</feature>
<dbReference type="Gene3D" id="3.40.50.1100">
    <property type="match status" value="2"/>
</dbReference>
<organism evidence="5 6">
    <name type="scientific">Actinomycetospora endophytica</name>
    <dbReference type="NCBI Taxonomy" id="2291215"/>
    <lineage>
        <taxon>Bacteria</taxon>
        <taxon>Bacillati</taxon>
        <taxon>Actinomycetota</taxon>
        <taxon>Actinomycetes</taxon>
        <taxon>Pseudonocardiales</taxon>
        <taxon>Pseudonocardiaceae</taxon>
        <taxon>Actinomycetospora</taxon>
    </lineage>
</organism>
<comment type="similarity">
    <text evidence="2">Belongs to the ACC deaminase/D-cysteine desulfhydrase family.</text>
</comment>
<keyword evidence="3" id="KW-0663">Pyridoxal phosphate</keyword>
<evidence type="ECO:0000256" key="1">
    <source>
        <dbReference type="ARBA" id="ARBA00001933"/>
    </source>
</evidence>
<reference evidence="5 6" key="1">
    <citation type="submission" date="2021-11" db="EMBL/GenBank/DDBJ databases">
        <title>Draft genome sequence of Actinomycetospora sp. SF1 isolated from the rhizosphere soil.</title>
        <authorList>
            <person name="Duangmal K."/>
            <person name="Chantavorakit T."/>
        </authorList>
    </citation>
    <scope>NUCLEOTIDE SEQUENCE [LARGE SCALE GENOMIC DNA]</scope>
    <source>
        <strain evidence="5 6">TBRC 5722</strain>
    </source>
</reference>
<dbReference type="PIRSF" id="PIRSF006278">
    <property type="entry name" value="ACCD_DCysDesulf"/>
    <property type="match status" value="1"/>
</dbReference>
<evidence type="ECO:0000313" key="5">
    <source>
        <dbReference type="EMBL" id="MCD2192910.1"/>
    </source>
</evidence>
<evidence type="ECO:0000313" key="6">
    <source>
        <dbReference type="Proteomes" id="UP001199469"/>
    </source>
</evidence>